<dbReference type="EMBL" id="BT061530">
    <property type="protein sequence ID" value="ACN26227.1"/>
    <property type="molecule type" value="mRNA"/>
</dbReference>
<reference evidence="1" key="1">
    <citation type="journal article" date="2009" name="PLoS Genet.">
        <title>Sequencing, mapping, and analysis of 27,455 maize full-length cDNAs.</title>
        <authorList>
            <person name="Soderlund C."/>
            <person name="Descour A."/>
            <person name="Kudrna D."/>
            <person name="Bomhoff M."/>
            <person name="Boyd L."/>
            <person name="Currie J."/>
            <person name="Angelova A."/>
            <person name="Collura K."/>
            <person name="Wissotski M."/>
            <person name="Ashley E."/>
            <person name="Morrow D."/>
            <person name="Fernandes J."/>
            <person name="Walbot V."/>
            <person name="Yu Y."/>
        </authorList>
    </citation>
    <scope>NUCLEOTIDE SEQUENCE</scope>
    <source>
        <strain evidence="1">B73</strain>
    </source>
</reference>
<evidence type="ECO:0000313" key="1">
    <source>
        <dbReference type="EMBL" id="ACN26227.1"/>
    </source>
</evidence>
<proteinExistence type="evidence at transcript level"/>
<accession>C0HGS4</accession>
<name>C0HGS4_MAIZE</name>
<sequence>MSRAKFVLMAGSGSRGVLQRQTRHEPKSAVLHYPKHLSSRNMLSIFQHEEENWSGAMIMQKCARILFAFSSIADNHSSIYS</sequence>
<organism evidence="1">
    <name type="scientific">Zea mays</name>
    <name type="common">Maize</name>
    <dbReference type="NCBI Taxonomy" id="4577"/>
    <lineage>
        <taxon>Eukaryota</taxon>
        <taxon>Viridiplantae</taxon>
        <taxon>Streptophyta</taxon>
        <taxon>Embryophyta</taxon>
        <taxon>Tracheophyta</taxon>
        <taxon>Spermatophyta</taxon>
        <taxon>Magnoliopsida</taxon>
        <taxon>Liliopsida</taxon>
        <taxon>Poales</taxon>
        <taxon>Poaceae</taxon>
        <taxon>PACMAD clade</taxon>
        <taxon>Panicoideae</taxon>
        <taxon>Andropogonodae</taxon>
        <taxon>Andropogoneae</taxon>
        <taxon>Tripsacinae</taxon>
        <taxon>Zea</taxon>
    </lineage>
</organism>
<protein>
    <submittedName>
        <fullName evidence="1">Uncharacterized protein</fullName>
    </submittedName>
</protein>
<dbReference type="AlphaFoldDB" id="C0HGS4"/>